<dbReference type="OrthoDB" id="1902038at2759"/>
<dbReference type="Proteomes" id="UP000770717">
    <property type="component" value="Unassembled WGS sequence"/>
</dbReference>
<comment type="caution">
    <text evidence="1">The sequence shown here is derived from an EMBL/GenBank/DDBJ whole genome shotgun (WGS) entry which is preliminary data.</text>
</comment>
<keyword evidence="2" id="KW-1185">Reference proteome</keyword>
<reference evidence="1" key="1">
    <citation type="thesis" date="2020" institute="ProQuest LLC" country="789 East Eisenhower Parkway, Ann Arbor, MI, USA">
        <title>Comparative Genomics and Chromosome Evolution.</title>
        <authorList>
            <person name="Mudd A.B."/>
        </authorList>
    </citation>
    <scope>NUCLEOTIDE SEQUENCE</scope>
    <source>
        <strain evidence="1">HN-11 Male</strain>
        <tissue evidence="1">Kidney and liver</tissue>
    </source>
</reference>
<evidence type="ECO:0000313" key="1">
    <source>
        <dbReference type="EMBL" id="KAG9468155.1"/>
    </source>
</evidence>
<gene>
    <name evidence="1" type="ORF">GDO78_013646</name>
</gene>
<dbReference type="EMBL" id="WNTK01001027">
    <property type="protein sequence ID" value="KAG9468155.1"/>
    <property type="molecule type" value="Genomic_DNA"/>
</dbReference>
<organism evidence="1 2">
    <name type="scientific">Eleutherodactylus coqui</name>
    <name type="common">Puerto Rican coqui</name>
    <dbReference type="NCBI Taxonomy" id="57060"/>
    <lineage>
        <taxon>Eukaryota</taxon>
        <taxon>Metazoa</taxon>
        <taxon>Chordata</taxon>
        <taxon>Craniata</taxon>
        <taxon>Vertebrata</taxon>
        <taxon>Euteleostomi</taxon>
        <taxon>Amphibia</taxon>
        <taxon>Batrachia</taxon>
        <taxon>Anura</taxon>
        <taxon>Neobatrachia</taxon>
        <taxon>Hyloidea</taxon>
        <taxon>Eleutherodactylidae</taxon>
        <taxon>Eleutherodactylinae</taxon>
        <taxon>Eleutherodactylus</taxon>
        <taxon>Eleutherodactylus</taxon>
    </lineage>
</organism>
<name>A0A8J6JR26_ELECQ</name>
<accession>A0A8J6JR26</accession>
<sequence>MEANEPNDVIIPPNSGILASQSNSTVVLRLRCKTKEEFVTWKEEYENLNYVTYRVLRGIQCTGSKVLLKKIYRCQHNTVLNYHKVQKHSRKHTNCPNQMAVTIKAVVKESRSADTFLPEYPTVVRITGAHNHRIQSAESLKFRDVGSEVRGKFIDFFKAGNGPSHALELHKRDLQEQYDEDYYQVACDAAHCPSLRWVQHFYDQLFKAEYGDFTKEKILESIISRVELLKSEGMKITCSTLSDDFSISLCTPIMERVHTLESSGSICFMDSSGNADRYNCRIFLIMTDSSVGGLPLGVLLMSSESEK</sequence>
<dbReference type="AlphaFoldDB" id="A0A8J6JR26"/>
<dbReference type="PANTHER" id="PTHR35385">
    <property type="entry name" value="PROTEIN B, PUTATIVE-RELATED-RELATED"/>
    <property type="match status" value="1"/>
</dbReference>
<proteinExistence type="predicted"/>
<evidence type="ECO:0000313" key="2">
    <source>
        <dbReference type="Proteomes" id="UP000770717"/>
    </source>
</evidence>
<protein>
    <submittedName>
        <fullName evidence="1">Uncharacterized protein</fullName>
    </submittedName>
</protein>
<feature type="non-terminal residue" evidence="1">
    <location>
        <position position="1"/>
    </location>
</feature>
<dbReference type="PANTHER" id="PTHR35385:SF2">
    <property type="entry name" value="PROTEIN B, PUTATIVE-RELATED"/>
    <property type="match status" value="1"/>
</dbReference>